<evidence type="ECO:0000313" key="3">
    <source>
        <dbReference type="Proteomes" id="UP000004810"/>
    </source>
</evidence>
<feature type="compositionally biased region" description="Basic and acidic residues" evidence="1">
    <location>
        <begin position="53"/>
        <end position="70"/>
    </location>
</feature>
<sequence length="70" mass="7850">HEESLVATPHNNGTEEESQILSDESDDDHATDSATASAIKQFAEVLEVTGWENYRKRPQEVPKEPDLNNE</sequence>
<evidence type="ECO:0000256" key="1">
    <source>
        <dbReference type="SAM" id="MobiDB-lite"/>
    </source>
</evidence>
<protein>
    <submittedName>
        <fullName evidence="2">Uncharacterized protein</fullName>
    </submittedName>
</protein>
<reference evidence="3" key="1">
    <citation type="submission" date="2012-08" db="EMBL/GenBank/DDBJ databases">
        <title>The Genome Sequence of Wuchereria bancrofti.</title>
        <authorList>
            <person name="Nutman T.B."/>
            <person name="Fink D.L."/>
            <person name="Russ C."/>
            <person name="Young S."/>
            <person name="Zeng Q."/>
            <person name="Koehrsen M."/>
            <person name="Alvarado L."/>
            <person name="Berlin A."/>
            <person name="Chapman S.B."/>
            <person name="Chen Z."/>
            <person name="Freedman E."/>
            <person name="Gellesch M."/>
            <person name="Goldberg J."/>
            <person name="Griggs A."/>
            <person name="Gujja S."/>
            <person name="Heilman E.R."/>
            <person name="Heiman D."/>
            <person name="Hepburn T."/>
            <person name="Howarth C."/>
            <person name="Jen D."/>
            <person name="Larson L."/>
            <person name="Lewis B."/>
            <person name="Mehta T."/>
            <person name="Park D."/>
            <person name="Pearson M."/>
            <person name="Roberts A."/>
            <person name="Saif S."/>
            <person name="Shea T."/>
            <person name="Shenoy N."/>
            <person name="Sisk P."/>
            <person name="Stolte C."/>
            <person name="Sykes S."/>
            <person name="Walk T."/>
            <person name="White J."/>
            <person name="Yandava C."/>
            <person name="Haas B."/>
            <person name="Henn M.R."/>
            <person name="Nusbaum C."/>
            <person name="Birren B."/>
        </authorList>
    </citation>
    <scope>NUCLEOTIDE SEQUENCE [LARGE SCALE GENOMIC DNA]</scope>
    <source>
        <strain evidence="3">NA</strain>
    </source>
</reference>
<proteinExistence type="predicted"/>
<feature type="region of interest" description="Disordered" evidence="1">
    <location>
        <begin position="1"/>
        <end position="36"/>
    </location>
</feature>
<feature type="non-terminal residue" evidence="2">
    <location>
        <position position="1"/>
    </location>
</feature>
<comment type="caution">
    <text evidence="2">The sequence shown here is derived from an EMBL/GenBank/DDBJ whole genome shotgun (WGS) entry which is preliminary data.</text>
</comment>
<dbReference type="Proteomes" id="UP000004810">
    <property type="component" value="Unassembled WGS sequence"/>
</dbReference>
<dbReference type="AlphaFoldDB" id="J9B9W1"/>
<name>J9B9W1_WUCBA</name>
<dbReference type="EMBL" id="ADBV01001941">
    <property type="protein sequence ID" value="EJW83880.1"/>
    <property type="molecule type" value="Genomic_DNA"/>
</dbReference>
<organism evidence="2 3">
    <name type="scientific">Wuchereria bancrofti</name>
    <dbReference type="NCBI Taxonomy" id="6293"/>
    <lineage>
        <taxon>Eukaryota</taxon>
        <taxon>Metazoa</taxon>
        <taxon>Ecdysozoa</taxon>
        <taxon>Nematoda</taxon>
        <taxon>Chromadorea</taxon>
        <taxon>Rhabditida</taxon>
        <taxon>Spirurina</taxon>
        <taxon>Spiruromorpha</taxon>
        <taxon>Filarioidea</taxon>
        <taxon>Onchocercidae</taxon>
        <taxon>Wuchereria</taxon>
    </lineage>
</organism>
<feature type="region of interest" description="Disordered" evidence="1">
    <location>
        <begin position="50"/>
        <end position="70"/>
    </location>
</feature>
<gene>
    <name evidence="2" type="ORF">WUBG_05210</name>
</gene>
<feature type="compositionally biased region" description="Acidic residues" evidence="1">
    <location>
        <begin position="14"/>
        <end position="29"/>
    </location>
</feature>
<accession>J9B9W1</accession>
<evidence type="ECO:0000313" key="2">
    <source>
        <dbReference type="EMBL" id="EJW83880.1"/>
    </source>
</evidence>